<evidence type="ECO:0008006" key="7">
    <source>
        <dbReference type="Google" id="ProtNLM"/>
    </source>
</evidence>
<dbReference type="InterPro" id="IPR036390">
    <property type="entry name" value="WH_DNA-bd_sf"/>
</dbReference>
<evidence type="ECO:0000256" key="3">
    <source>
        <dbReference type="ARBA" id="ARBA00023163"/>
    </source>
</evidence>
<dbReference type="InterPro" id="IPR029016">
    <property type="entry name" value="GAF-like_dom_sf"/>
</dbReference>
<dbReference type="EMBL" id="BARU01005343">
    <property type="protein sequence ID" value="GAH34985.1"/>
    <property type="molecule type" value="Genomic_DNA"/>
</dbReference>
<name>X1FR47_9ZZZZ</name>
<dbReference type="PROSITE" id="PS51077">
    <property type="entry name" value="HTH_ICLR"/>
    <property type="match status" value="1"/>
</dbReference>
<comment type="caution">
    <text evidence="6">The sequence shown here is derived from an EMBL/GenBank/DDBJ whole genome shotgun (WGS) entry which is preliminary data.</text>
</comment>
<dbReference type="SUPFAM" id="SSF55781">
    <property type="entry name" value="GAF domain-like"/>
    <property type="match status" value="1"/>
</dbReference>
<organism evidence="6">
    <name type="scientific">marine sediment metagenome</name>
    <dbReference type="NCBI Taxonomy" id="412755"/>
    <lineage>
        <taxon>unclassified sequences</taxon>
        <taxon>metagenomes</taxon>
        <taxon>ecological metagenomes</taxon>
    </lineage>
</organism>
<dbReference type="InterPro" id="IPR005471">
    <property type="entry name" value="Tscrpt_reg_IclR_N"/>
</dbReference>
<dbReference type="GO" id="GO:0045892">
    <property type="term" value="P:negative regulation of DNA-templated transcription"/>
    <property type="evidence" value="ECO:0007669"/>
    <property type="project" value="TreeGrafter"/>
</dbReference>
<evidence type="ECO:0000259" key="5">
    <source>
        <dbReference type="PROSITE" id="PS51078"/>
    </source>
</evidence>
<feature type="domain" description="HTH iclR-type" evidence="4">
    <location>
        <begin position="13"/>
        <end position="75"/>
    </location>
</feature>
<keyword evidence="1" id="KW-0805">Transcription regulation</keyword>
<dbReference type="AlphaFoldDB" id="X1FR47"/>
<dbReference type="SUPFAM" id="SSF46785">
    <property type="entry name" value="Winged helix' DNA-binding domain"/>
    <property type="match status" value="1"/>
</dbReference>
<dbReference type="GO" id="GO:0003677">
    <property type="term" value="F:DNA binding"/>
    <property type="evidence" value="ECO:0007669"/>
    <property type="project" value="UniProtKB-KW"/>
</dbReference>
<dbReference type="Pfam" id="PF09339">
    <property type="entry name" value="HTH_IclR"/>
    <property type="match status" value="1"/>
</dbReference>
<keyword evidence="2" id="KW-0238">DNA-binding</keyword>
<dbReference type="Gene3D" id="1.10.10.10">
    <property type="entry name" value="Winged helix-like DNA-binding domain superfamily/Winged helix DNA-binding domain"/>
    <property type="match status" value="1"/>
</dbReference>
<evidence type="ECO:0000256" key="1">
    <source>
        <dbReference type="ARBA" id="ARBA00023015"/>
    </source>
</evidence>
<dbReference type="PANTHER" id="PTHR30136:SF35">
    <property type="entry name" value="HTH-TYPE TRANSCRIPTIONAL REGULATOR RV1719"/>
    <property type="match status" value="1"/>
</dbReference>
<evidence type="ECO:0000256" key="2">
    <source>
        <dbReference type="ARBA" id="ARBA00023125"/>
    </source>
</evidence>
<dbReference type="FunFam" id="1.10.10.10:FF:000056">
    <property type="entry name" value="IclR family transcriptional regulator"/>
    <property type="match status" value="1"/>
</dbReference>
<sequence>MKKQHAKSTNNESTSIDQALNILEVFSEKNAKLGVTEISEILEMSISTVHRTLLILKRRGYVEQDSQRGKYKLGLRVFELGCVFQNQVYLIEVAMPHLEHLANLTNETVNLAILDHNQREVVYIAKIDSPEVLKTDIRIGTRLLANCTALGKVLLASLPEREIERIFPKKKELPTYTSSSISTFTKLKEHLREVKSRGFAVDDEEFKTGVRCLGVPIKDTRGKVIAAISITGPAIRFSLEKIEKLKSTIIEVSSRISERIGFKTL</sequence>
<dbReference type="PROSITE" id="PS51078">
    <property type="entry name" value="ICLR_ED"/>
    <property type="match status" value="1"/>
</dbReference>
<reference evidence="6" key="1">
    <citation type="journal article" date="2014" name="Front. Microbiol.">
        <title>High frequency of phylogenetically diverse reductive dehalogenase-homologous genes in deep subseafloor sedimentary metagenomes.</title>
        <authorList>
            <person name="Kawai M."/>
            <person name="Futagami T."/>
            <person name="Toyoda A."/>
            <person name="Takaki Y."/>
            <person name="Nishi S."/>
            <person name="Hori S."/>
            <person name="Arai W."/>
            <person name="Tsubouchi T."/>
            <person name="Morono Y."/>
            <person name="Uchiyama I."/>
            <person name="Ito T."/>
            <person name="Fujiyama A."/>
            <person name="Inagaki F."/>
            <person name="Takami H."/>
        </authorList>
    </citation>
    <scope>NUCLEOTIDE SEQUENCE</scope>
    <source>
        <strain evidence="6">Expedition CK06-06</strain>
    </source>
</reference>
<proteinExistence type="predicted"/>
<accession>X1FR47</accession>
<gene>
    <name evidence="6" type="ORF">S03H2_10385</name>
</gene>
<dbReference type="Pfam" id="PF01614">
    <property type="entry name" value="IclR_C"/>
    <property type="match status" value="1"/>
</dbReference>
<dbReference type="InterPro" id="IPR036388">
    <property type="entry name" value="WH-like_DNA-bd_sf"/>
</dbReference>
<dbReference type="GO" id="GO:0003700">
    <property type="term" value="F:DNA-binding transcription factor activity"/>
    <property type="evidence" value="ECO:0007669"/>
    <property type="project" value="TreeGrafter"/>
</dbReference>
<dbReference type="InterPro" id="IPR014757">
    <property type="entry name" value="Tscrpt_reg_IclR_C"/>
</dbReference>
<evidence type="ECO:0000259" key="4">
    <source>
        <dbReference type="PROSITE" id="PS51077"/>
    </source>
</evidence>
<evidence type="ECO:0000313" key="6">
    <source>
        <dbReference type="EMBL" id="GAH34985.1"/>
    </source>
</evidence>
<protein>
    <recommendedName>
        <fullName evidence="7">IclR family transcriptional regulator</fullName>
    </recommendedName>
</protein>
<dbReference type="PANTHER" id="PTHR30136">
    <property type="entry name" value="HELIX-TURN-HELIX TRANSCRIPTIONAL REGULATOR, ICLR FAMILY"/>
    <property type="match status" value="1"/>
</dbReference>
<keyword evidence="3" id="KW-0804">Transcription</keyword>
<dbReference type="SMART" id="SM00346">
    <property type="entry name" value="HTH_ICLR"/>
    <property type="match status" value="1"/>
</dbReference>
<dbReference type="InterPro" id="IPR050707">
    <property type="entry name" value="HTH_MetabolicPath_Reg"/>
</dbReference>
<dbReference type="Gene3D" id="3.30.450.40">
    <property type="match status" value="1"/>
</dbReference>
<feature type="domain" description="IclR-ED" evidence="5">
    <location>
        <begin position="76"/>
        <end position="262"/>
    </location>
</feature>